<name>A0A366HRK4_9BACT</name>
<evidence type="ECO:0000313" key="3">
    <source>
        <dbReference type="Proteomes" id="UP000253426"/>
    </source>
</evidence>
<sequence length="392" mass="41069">MEWLLLALLAPLVLVPVVLMCGFAGCGSFGAGEAPTTPPPTSLIAERTGDRKITLRWTHPEATAKFRISRGESSGSVAPVPALQDIAGTQADDIDLPEGTTFFYQLIATDVTGTVLSAAFTSAEASATTRPAAPSDLVATPGLNSSNLTWKNNSNKATRFTLERAGANFEITQSGGAPPAHQDTTTTPGTTYEYRLRAFVDGVNKGVPERVVSVPDVKVTVTTLSFKPVFPPPTGMPVPLTTDQAAPGFCFVQRIGTDRLANSGTQVRVTIRGAVTGPLILSAITISHAVPSGEAWDSAAPLVLLGTNVTVPAGVSVTLPPAAFALDKTKPLLIAFDVSSTMGQGNVRYGPLVDAQTKMYVKAATQQAQTANRASDFQPSNNFYLIEKIEAA</sequence>
<comment type="caution">
    <text evidence="2">The sequence shown here is derived from an EMBL/GenBank/DDBJ whole genome shotgun (WGS) entry which is preliminary data.</text>
</comment>
<dbReference type="RefSeq" id="WP_113958503.1">
    <property type="nucleotide sequence ID" value="NZ_QNRR01000003.1"/>
</dbReference>
<accession>A0A366HRK4</accession>
<evidence type="ECO:0000313" key="2">
    <source>
        <dbReference type="EMBL" id="RBP45378.1"/>
    </source>
</evidence>
<dbReference type="InterPro" id="IPR013783">
    <property type="entry name" value="Ig-like_fold"/>
</dbReference>
<protein>
    <recommendedName>
        <fullName evidence="1">Fibronectin type-III domain-containing protein</fullName>
    </recommendedName>
</protein>
<gene>
    <name evidence="2" type="ORF">DES53_103376</name>
</gene>
<dbReference type="Gene3D" id="2.60.40.10">
    <property type="entry name" value="Immunoglobulins"/>
    <property type="match status" value="2"/>
</dbReference>
<evidence type="ECO:0000259" key="1">
    <source>
        <dbReference type="PROSITE" id="PS50853"/>
    </source>
</evidence>
<dbReference type="Proteomes" id="UP000253426">
    <property type="component" value="Unassembled WGS sequence"/>
</dbReference>
<dbReference type="InterPro" id="IPR003961">
    <property type="entry name" value="FN3_dom"/>
</dbReference>
<dbReference type="PROSITE" id="PS50853">
    <property type="entry name" value="FN3"/>
    <property type="match status" value="1"/>
</dbReference>
<dbReference type="SMART" id="SM00060">
    <property type="entry name" value="FN3"/>
    <property type="match status" value="2"/>
</dbReference>
<reference evidence="2 3" key="1">
    <citation type="submission" date="2018-06" db="EMBL/GenBank/DDBJ databases">
        <title>Genomic Encyclopedia of Type Strains, Phase IV (KMG-IV): sequencing the most valuable type-strain genomes for metagenomic binning, comparative biology and taxonomic classification.</title>
        <authorList>
            <person name="Goeker M."/>
        </authorList>
    </citation>
    <scope>NUCLEOTIDE SEQUENCE [LARGE SCALE GENOMIC DNA]</scope>
    <source>
        <strain evidence="2 3">DSM 25532</strain>
    </source>
</reference>
<dbReference type="InterPro" id="IPR036116">
    <property type="entry name" value="FN3_sf"/>
</dbReference>
<proteinExistence type="predicted"/>
<dbReference type="AlphaFoldDB" id="A0A366HRK4"/>
<keyword evidence="3" id="KW-1185">Reference proteome</keyword>
<feature type="domain" description="Fibronectin type-III" evidence="1">
    <location>
        <begin position="39"/>
        <end position="132"/>
    </location>
</feature>
<dbReference type="SUPFAM" id="SSF49265">
    <property type="entry name" value="Fibronectin type III"/>
    <property type="match status" value="1"/>
</dbReference>
<organism evidence="2 3">
    <name type="scientific">Roseimicrobium gellanilyticum</name>
    <dbReference type="NCBI Taxonomy" id="748857"/>
    <lineage>
        <taxon>Bacteria</taxon>
        <taxon>Pseudomonadati</taxon>
        <taxon>Verrucomicrobiota</taxon>
        <taxon>Verrucomicrobiia</taxon>
        <taxon>Verrucomicrobiales</taxon>
        <taxon>Verrucomicrobiaceae</taxon>
        <taxon>Roseimicrobium</taxon>
    </lineage>
</organism>
<dbReference type="EMBL" id="QNRR01000003">
    <property type="protein sequence ID" value="RBP45378.1"/>
    <property type="molecule type" value="Genomic_DNA"/>
</dbReference>